<dbReference type="Pfam" id="PF00135">
    <property type="entry name" value="COesterase"/>
    <property type="match status" value="1"/>
</dbReference>
<organism evidence="5 6">
    <name type="scientific">Hypholoma sublateritium (strain FD-334 SS-4)</name>
    <dbReference type="NCBI Taxonomy" id="945553"/>
    <lineage>
        <taxon>Eukaryota</taxon>
        <taxon>Fungi</taxon>
        <taxon>Dikarya</taxon>
        <taxon>Basidiomycota</taxon>
        <taxon>Agaricomycotina</taxon>
        <taxon>Agaricomycetes</taxon>
        <taxon>Agaricomycetidae</taxon>
        <taxon>Agaricales</taxon>
        <taxon>Agaricineae</taxon>
        <taxon>Strophariaceae</taxon>
        <taxon>Hypholoma</taxon>
    </lineage>
</organism>
<dbReference type="STRING" id="945553.A0A0D2PBJ8"/>
<reference evidence="6" key="1">
    <citation type="submission" date="2014-04" db="EMBL/GenBank/DDBJ databases">
        <title>Evolutionary Origins and Diversification of the Mycorrhizal Mutualists.</title>
        <authorList>
            <consortium name="DOE Joint Genome Institute"/>
            <consortium name="Mycorrhizal Genomics Consortium"/>
            <person name="Kohler A."/>
            <person name="Kuo A."/>
            <person name="Nagy L.G."/>
            <person name="Floudas D."/>
            <person name="Copeland A."/>
            <person name="Barry K.W."/>
            <person name="Cichocki N."/>
            <person name="Veneault-Fourrey C."/>
            <person name="LaButti K."/>
            <person name="Lindquist E.A."/>
            <person name="Lipzen A."/>
            <person name="Lundell T."/>
            <person name="Morin E."/>
            <person name="Murat C."/>
            <person name="Riley R."/>
            <person name="Ohm R."/>
            <person name="Sun H."/>
            <person name="Tunlid A."/>
            <person name="Henrissat B."/>
            <person name="Grigoriev I.V."/>
            <person name="Hibbett D.S."/>
            <person name="Martin F."/>
        </authorList>
    </citation>
    <scope>NUCLEOTIDE SEQUENCE [LARGE SCALE GENOMIC DNA]</scope>
    <source>
        <strain evidence="6">FD-334 SS-4</strain>
    </source>
</reference>
<evidence type="ECO:0000256" key="2">
    <source>
        <dbReference type="ARBA" id="ARBA00022801"/>
    </source>
</evidence>
<evidence type="ECO:0000313" key="5">
    <source>
        <dbReference type="EMBL" id="KJA28219.1"/>
    </source>
</evidence>
<dbReference type="GO" id="GO:0016787">
    <property type="term" value="F:hydrolase activity"/>
    <property type="evidence" value="ECO:0007669"/>
    <property type="project" value="UniProtKB-KW"/>
</dbReference>
<dbReference type="Proteomes" id="UP000054270">
    <property type="component" value="Unassembled WGS sequence"/>
</dbReference>
<dbReference type="InterPro" id="IPR002018">
    <property type="entry name" value="CarbesteraseB"/>
</dbReference>
<dbReference type="InterPro" id="IPR029058">
    <property type="entry name" value="AB_hydrolase_fold"/>
</dbReference>
<accession>A0A0D2PBJ8</accession>
<keyword evidence="2 3" id="KW-0378">Hydrolase</keyword>
<proteinExistence type="inferred from homology"/>
<feature type="signal peptide" evidence="3">
    <location>
        <begin position="1"/>
        <end position="17"/>
    </location>
</feature>
<dbReference type="InterPro" id="IPR050309">
    <property type="entry name" value="Type-B_Carboxylest/Lipase"/>
</dbReference>
<dbReference type="PANTHER" id="PTHR11559">
    <property type="entry name" value="CARBOXYLESTERASE"/>
    <property type="match status" value="1"/>
</dbReference>
<evidence type="ECO:0000256" key="1">
    <source>
        <dbReference type="ARBA" id="ARBA00005964"/>
    </source>
</evidence>
<dbReference type="PROSITE" id="PS00941">
    <property type="entry name" value="CARBOXYLESTERASE_B_2"/>
    <property type="match status" value="1"/>
</dbReference>
<dbReference type="EC" id="3.1.1.-" evidence="3"/>
<dbReference type="InterPro" id="IPR019826">
    <property type="entry name" value="Carboxylesterase_B_AS"/>
</dbReference>
<protein>
    <recommendedName>
        <fullName evidence="3">Carboxylic ester hydrolase</fullName>
        <ecNumber evidence="3">3.1.1.-</ecNumber>
    </recommendedName>
</protein>
<dbReference type="PROSITE" id="PS00122">
    <property type="entry name" value="CARBOXYLESTERASE_B_1"/>
    <property type="match status" value="1"/>
</dbReference>
<keyword evidence="3" id="KW-0732">Signal</keyword>
<dbReference type="SUPFAM" id="SSF53474">
    <property type="entry name" value="alpha/beta-Hydrolases"/>
    <property type="match status" value="1"/>
</dbReference>
<dbReference type="OrthoDB" id="408631at2759"/>
<dbReference type="InterPro" id="IPR019819">
    <property type="entry name" value="Carboxylesterase_B_CS"/>
</dbReference>
<evidence type="ECO:0000259" key="4">
    <source>
        <dbReference type="Pfam" id="PF00135"/>
    </source>
</evidence>
<dbReference type="ESTHER" id="9agar-a0a0d2pbj8">
    <property type="family name" value="Fungal_carboxylesterase_lipase"/>
</dbReference>
<comment type="similarity">
    <text evidence="1 3">Belongs to the type-B carboxylesterase/lipase family.</text>
</comment>
<sequence length="582" mass="62156">MLTLLISTLTSLVCVYSNPIVQIGSTEITGTNIGAANKVEFFGGTFLWDLDVKGFANLSTIGIPFARPPVGELRLTLPVLLTTFDVKIFDARDFGPGCLQAPPPPGPGVSDDCLTLNVYRPSGLSSKSKFPVLVWIYGGGFVVGSSSFYNATDLVARSASRGTPIIFVSINYRAGPFGFPQGIEAGQRNITNLGLHDQLTALEWIQENIGNFGGDKTKVTVAGESAGAGAIVYHFLEPRIKGLARAAILESTGSGTSFTPDRNEANWQEYVAAIPACAAAVGTNNTFDCIRSASTAALVQALVDTNLLYGNGSFRPVIDGPGGLIVDRPSQIVPQGNLPTLLGTNLDEGALFTPQTTDSTAEIEDALTAMFLPSVVSPEKLGATIASTFTLYPDIPALGSPFGTGNDTFGLSSQYKRYAAILGDIMFQSSKRTLAQQLAESGLPAFVYHFTDPDAIPVAEFSPAVAAPNSLGSKYNNAFIVNRSRNSSVPHTSELPYVFGSLINKTPSAAALSVIMQNYWISFVNDLDPNDSCGQKRPHWEQYTLKNQVLLELNGKHISRAAEDFRAAQIALWQDNADVLHR</sequence>
<dbReference type="Gene3D" id="3.40.50.1820">
    <property type="entry name" value="alpha/beta hydrolase"/>
    <property type="match status" value="1"/>
</dbReference>
<dbReference type="OMA" id="QFCGDMY"/>
<evidence type="ECO:0000256" key="3">
    <source>
        <dbReference type="RuleBase" id="RU361235"/>
    </source>
</evidence>
<keyword evidence="6" id="KW-1185">Reference proteome</keyword>
<dbReference type="AlphaFoldDB" id="A0A0D2PBJ8"/>
<dbReference type="EMBL" id="KN817522">
    <property type="protein sequence ID" value="KJA28219.1"/>
    <property type="molecule type" value="Genomic_DNA"/>
</dbReference>
<feature type="domain" description="Carboxylesterase type B" evidence="4">
    <location>
        <begin position="62"/>
        <end position="573"/>
    </location>
</feature>
<gene>
    <name evidence="5" type="ORF">HYPSUDRAFT_34618</name>
</gene>
<evidence type="ECO:0000313" key="6">
    <source>
        <dbReference type="Proteomes" id="UP000054270"/>
    </source>
</evidence>
<feature type="chain" id="PRO_5005113178" description="Carboxylic ester hydrolase" evidence="3">
    <location>
        <begin position="18"/>
        <end position="582"/>
    </location>
</feature>
<name>A0A0D2PBJ8_HYPSF</name>